<dbReference type="PANTHER" id="PTHR23429:SF0">
    <property type="entry name" value="GLUCOSE-6-PHOSPHATE 1-DEHYDROGENASE"/>
    <property type="match status" value="1"/>
</dbReference>
<evidence type="ECO:0000313" key="9">
    <source>
        <dbReference type="Proteomes" id="UP001556367"/>
    </source>
</evidence>
<dbReference type="Pfam" id="PF00479">
    <property type="entry name" value="G6PD_N"/>
    <property type="match status" value="1"/>
</dbReference>
<dbReference type="EC" id="1.1.1.49" evidence="2"/>
<protein>
    <recommendedName>
        <fullName evidence="2">glucose-6-phosphate dehydrogenase (NADP(+))</fullName>
        <ecNumber evidence="2">1.1.1.49</ecNumber>
    </recommendedName>
</protein>
<dbReference type="Gene3D" id="3.30.360.10">
    <property type="entry name" value="Dihydrodipicolinate Reductase, domain 2"/>
    <property type="match status" value="1"/>
</dbReference>
<sequence>MFNDCPQFRDLAAHVSGGINRIIVEKPSGKDLESARELLGSLKQYWSEDETFRIDRYLGNEMAKNMLVLRFANVDTTSWTTLGRSSHPSCIG</sequence>
<organism evidence="8 9">
    <name type="scientific">Hohenbuehelia grisea</name>
    <dbReference type="NCBI Taxonomy" id="104357"/>
    <lineage>
        <taxon>Eukaryota</taxon>
        <taxon>Fungi</taxon>
        <taxon>Dikarya</taxon>
        <taxon>Basidiomycota</taxon>
        <taxon>Agaricomycotina</taxon>
        <taxon>Agaricomycetes</taxon>
        <taxon>Agaricomycetidae</taxon>
        <taxon>Agaricales</taxon>
        <taxon>Pleurotineae</taxon>
        <taxon>Pleurotaceae</taxon>
        <taxon>Hohenbuehelia</taxon>
    </lineage>
</organism>
<evidence type="ECO:0000256" key="4">
    <source>
        <dbReference type="ARBA" id="ARBA00022857"/>
    </source>
</evidence>
<dbReference type="InterPro" id="IPR022674">
    <property type="entry name" value="G6P_DH_NAD-bd"/>
</dbReference>
<dbReference type="InterPro" id="IPR036291">
    <property type="entry name" value="NAD(P)-bd_dom_sf"/>
</dbReference>
<evidence type="ECO:0000256" key="3">
    <source>
        <dbReference type="ARBA" id="ARBA00022526"/>
    </source>
</evidence>
<keyword evidence="6" id="KW-0119">Carbohydrate metabolism</keyword>
<evidence type="ECO:0000256" key="5">
    <source>
        <dbReference type="ARBA" id="ARBA00023002"/>
    </source>
</evidence>
<dbReference type="PANTHER" id="PTHR23429">
    <property type="entry name" value="GLUCOSE-6-PHOSPHATE 1-DEHYDROGENASE G6PD"/>
    <property type="match status" value="1"/>
</dbReference>
<keyword evidence="4" id="KW-0521">NADP</keyword>
<comment type="caution">
    <text evidence="8">The sequence shown here is derived from an EMBL/GenBank/DDBJ whole genome shotgun (WGS) entry which is preliminary data.</text>
</comment>
<feature type="domain" description="Glucose-6-phosphate dehydrogenase NAD-binding" evidence="7">
    <location>
        <begin position="17"/>
        <end position="65"/>
    </location>
</feature>
<evidence type="ECO:0000256" key="1">
    <source>
        <dbReference type="ARBA" id="ARBA00004937"/>
    </source>
</evidence>
<keyword evidence="5" id="KW-0560">Oxidoreductase</keyword>
<evidence type="ECO:0000256" key="2">
    <source>
        <dbReference type="ARBA" id="ARBA00013019"/>
    </source>
</evidence>
<dbReference type="EMBL" id="JASNQZ010000017">
    <property type="protein sequence ID" value="KAL0945727.1"/>
    <property type="molecule type" value="Genomic_DNA"/>
</dbReference>
<keyword evidence="9" id="KW-1185">Reference proteome</keyword>
<keyword evidence="3" id="KW-0313">Glucose metabolism</keyword>
<evidence type="ECO:0000313" key="8">
    <source>
        <dbReference type="EMBL" id="KAL0945727.1"/>
    </source>
</evidence>
<dbReference type="Gene3D" id="3.40.50.720">
    <property type="entry name" value="NAD(P)-binding Rossmann-like Domain"/>
    <property type="match status" value="1"/>
</dbReference>
<proteinExistence type="predicted"/>
<gene>
    <name evidence="8" type="ORF">HGRIS_014874</name>
</gene>
<evidence type="ECO:0000256" key="6">
    <source>
        <dbReference type="ARBA" id="ARBA00023277"/>
    </source>
</evidence>
<dbReference type="Proteomes" id="UP001556367">
    <property type="component" value="Unassembled WGS sequence"/>
</dbReference>
<dbReference type="InterPro" id="IPR001282">
    <property type="entry name" value="G6P_DH"/>
</dbReference>
<accession>A0ABR3IR18</accession>
<evidence type="ECO:0000259" key="7">
    <source>
        <dbReference type="Pfam" id="PF00479"/>
    </source>
</evidence>
<dbReference type="SUPFAM" id="SSF51735">
    <property type="entry name" value="NAD(P)-binding Rossmann-fold domains"/>
    <property type="match status" value="1"/>
</dbReference>
<reference evidence="9" key="1">
    <citation type="submission" date="2024-06" db="EMBL/GenBank/DDBJ databases">
        <title>Multi-omics analyses provide insights into the biosynthesis of the anticancer antibiotic pleurotin in Hohenbuehelia grisea.</title>
        <authorList>
            <person name="Weaver J.A."/>
            <person name="Alberti F."/>
        </authorList>
    </citation>
    <scope>NUCLEOTIDE SEQUENCE [LARGE SCALE GENOMIC DNA]</scope>
    <source>
        <strain evidence="9">T-177</strain>
    </source>
</reference>
<name>A0ABR3IR18_9AGAR</name>
<comment type="pathway">
    <text evidence="1">Carbohydrate degradation; pentose phosphate pathway; D-ribulose 5-phosphate from D-glucose 6-phosphate (oxidative stage): step 1/3.</text>
</comment>
<dbReference type="PRINTS" id="PR00079">
    <property type="entry name" value="G6PDHDRGNASE"/>
</dbReference>